<sequence>MASRPGMEGSILAALPPGWRAIGRCRFGTAGPIGPASGCYALAHPLIGVALIDVAPDATPNAEARLRRALAAADFWSIFPGSLPVWHGRIEPGALRNLAGILAEGFNSLPPLTVPGKDRWVNAAQTAIADDQAWEVPGQPPRPAPSFALPPEEEPEADAEEVVPAPRRRRRRRGGLMLAGGLAVLLLLIGGLALLPAAERPQPQTASLAQPAPAATPSPPPALPPIQRVILPVPTTAPIPDPPPKAPEPEAAPEPAATPPSAEPVPTLAVEEDGPALETPPPAPPAPPPVRRAAVAPKPRIDPSCSRALFRFQQGERLSAAEEAYVRSGCATRR</sequence>
<feature type="region of interest" description="Disordered" evidence="1">
    <location>
        <begin position="131"/>
        <end position="170"/>
    </location>
</feature>
<feature type="compositionally biased region" description="Pro residues" evidence="1">
    <location>
        <begin position="235"/>
        <end position="263"/>
    </location>
</feature>
<keyword evidence="2" id="KW-1133">Transmembrane helix</keyword>
<feature type="compositionally biased region" description="Pro residues" evidence="1">
    <location>
        <begin position="214"/>
        <end position="224"/>
    </location>
</feature>
<proteinExistence type="predicted"/>
<evidence type="ECO:0000256" key="2">
    <source>
        <dbReference type="SAM" id="Phobius"/>
    </source>
</evidence>
<evidence type="ECO:0008006" key="5">
    <source>
        <dbReference type="Google" id="ProtNLM"/>
    </source>
</evidence>
<dbReference type="EMBL" id="JAEUXJ010000030">
    <property type="protein sequence ID" value="MBL6459239.1"/>
    <property type="molecule type" value="Genomic_DNA"/>
</dbReference>
<reference evidence="3 4" key="1">
    <citation type="submission" date="2021-01" db="EMBL/GenBank/DDBJ databases">
        <title>Belnapia mucosa sp. nov. and Belnapia arida sp. nov., isolated from the Tabernas Desert (Almeria, Spain).</title>
        <authorList>
            <person name="Molina-Menor E."/>
            <person name="Vidal-Verdu A."/>
            <person name="Calonge A."/>
            <person name="Satari L."/>
            <person name="Pereto Magraner J."/>
            <person name="Porcar Miralles M."/>
        </authorList>
    </citation>
    <scope>NUCLEOTIDE SEQUENCE [LARGE SCALE GENOMIC DNA]</scope>
    <source>
        <strain evidence="3 4">T6</strain>
    </source>
</reference>
<comment type="caution">
    <text evidence="3">The sequence shown here is derived from an EMBL/GenBank/DDBJ whole genome shotgun (WGS) entry which is preliminary data.</text>
</comment>
<organism evidence="3 4">
    <name type="scientific">Belnapia mucosa</name>
    <dbReference type="NCBI Taxonomy" id="2804532"/>
    <lineage>
        <taxon>Bacteria</taxon>
        <taxon>Pseudomonadati</taxon>
        <taxon>Pseudomonadota</taxon>
        <taxon>Alphaproteobacteria</taxon>
        <taxon>Acetobacterales</taxon>
        <taxon>Roseomonadaceae</taxon>
        <taxon>Belnapia</taxon>
    </lineage>
</organism>
<feature type="compositionally biased region" description="Pro residues" evidence="1">
    <location>
        <begin position="278"/>
        <end position="290"/>
    </location>
</feature>
<keyword evidence="2" id="KW-0472">Membrane</keyword>
<name>A0ABS1VC48_9PROT</name>
<protein>
    <recommendedName>
        <fullName evidence="5">YARHG domain-containing protein</fullName>
    </recommendedName>
</protein>
<dbReference type="Proteomes" id="UP000606490">
    <property type="component" value="Unassembled WGS sequence"/>
</dbReference>
<dbReference type="RefSeq" id="WP_202828967.1">
    <property type="nucleotide sequence ID" value="NZ_JAEUXJ010000030.1"/>
</dbReference>
<feature type="region of interest" description="Disordered" evidence="1">
    <location>
        <begin position="204"/>
        <end position="302"/>
    </location>
</feature>
<keyword evidence="2" id="KW-0812">Transmembrane</keyword>
<feature type="compositionally biased region" description="Acidic residues" evidence="1">
    <location>
        <begin position="151"/>
        <end position="161"/>
    </location>
</feature>
<gene>
    <name evidence="3" type="ORF">JMJ55_28355</name>
</gene>
<feature type="compositionally biased region" description="Low complexity" evidence="1">
    <location>
        <begin position="204"/>
        <end position="213"/>
    </location>
</feature>
<accession>A0ABS1VC48</accession>
<keyword evidence="4" id="KW-1185">Reference proteome</keyword>
<evidence type="ECO:0000256" key="1">
    <source>
        <dbReference type="SAM" id="MobiDB-lite"/>
    </source>
</evidence>
<evidence type="ECO:0000313" key="4">
    <source>
        <dbReference type="Proteomes" id="UP000606490"/>
    </source>
</evidence>
<feature type="transmembrane region" description="Helical" evidence="2">
    <location>
        <begin position="176"/>
        <end position="198"/>
    </location>
</feature>
<evidence type="ECO:0000313" key="3">
    <source>
        <dbReference type="EMBL" id="MBL6459239.1"/>
    </source>
</evidence>